<dbReference type="PRINTS" id="PR01590">
    <property type="entry name" value="HTHFIS"/>
</dbReference>
<reference evidence="7 8" key="1">
    <citation type="submission" date="2023-06" db="EMBL/GenBank/DDBJ databases">
        <title>Roseiconus lacunae JC819 isolated from Gulf of Mannar region, Tamil Nadu.</title>
        <authorList>
            <person name="Pk S."/>
            <person name="Ch S."/>
            <person name="Ch V.R."/>
        </authorList>
    </citation>
    <scope>NUCLEOTIDE SEQUENCE [LARGE SCALE GENOMIC DNA]</scope>
    <source>
        <strain evidence="7 8">JC819</strain>
    </source>
</reference>
<comment type="caution">
    <text evidence="7">The sequence shown here is derived from an EMBL/GenBank/DDBJ whole genome shotgun (WGS) entry which is preliminary data.</text>
</comment>
<dbReference type="InterPro" id="IPR002078">
    <property type="entry name" value="Sigma_54_int"/>
</dbReference>
<accession>A0ABT7PGG0</accession>
<dbReference type="InterPro" id="IPR027417">
    <property type="entry name" value="P-loop_NTPase"/>
</dbReference>
<dbReference type="InterPro" id="IPR002197">
    <property type="entry name" value="HTH_Fis"/>
</dbReference>
<dbReference type="PROSITE" id="PS50112">
    <property type="entry name" value="PAS"/>
    <property type="match status" value="1"/>
</dbReference>
<feature type="domain" description="PAS" evidence="6">
    <location>
        <begin position="6"/>
        <end position="54"/>
    </location>
</feature>
<dbReference type="Pfam" id="PF14532">
    <property type="entry name" value="Sigma54_activ_2"/>
    <property type="match status" value="1"/>
</dbReference>
<keyword evidence="1" id="KW-0547">Nucleotide-binding</keyword>
<evidence type="ECO:0000256" key="4">
    <source>
        <dbReference type="ARBA" id="ARBA00023163"/>
    </source>
</evidence>
<name>A0ABT7PGG0_9BACT</name>
<dbReference type="PANTHER" id="PTHR32071:SF57">
    <property type="entry name" value="C4-DICARBOXYLATE TRANSPORT TRANSCRIPTIONAL REGULATORY PROTEIN DCTD"/>
    <property type="match status" value="1"/>
</dbReference>
<evidence type="ECO:0000313" key="8">
    <source>
        <dbReference type="Proteomes" id="UP001239462"/>
    </source>
</evidence>
<feature type="domain" description="Sigma-54 factor interaction" evidence="5">
    <location>
        <begin position="158"/>
        <end position="374"/>
    </location>
</feature>
<evidence type="ECO:0000259" key="5">
    <source>
        <dbReference type="PROSITE" id="PS50045"/>
    </source>
</evidence>
<keyword evidence="8" id="KW-1185">Reference proteome</keyword>
<dbReference type="InterPro" id="IPR009057">
    <property type="entry name" value="Homeodomain-like_sf"/>
</dbReference>
<dbReference type="Gene3D" id="1.10.8.60">
    <property type="match status" value="1"/>
</dbReference>
<dbReference type="EMBL" id="JASZZN010000005">
    <property type="protein sequence ID" value="MDM4015582.1"/>
    <property type="molecule type" value="Genomic_DNA"/>
</dbReference>
<dbReference type="Pfam" id="PF02954">
    <property type="entry name" value="HTH_8"/>
    <property type="match status" value="1"/>
</dbReference>
<evidence type="ECO:0000256" key="1">
    <source>
        <dbReference type="ARBA" id="ARBA00022741"/>
    </source>
</evidence>
<keyword evidence="2" id="KW-0067">ATP-binding</keyword>
<dbReference type="PANTHER" id="PTHR32071">
    <property type="entry name" value="TRANSCRIPTIONAL REGULATORY PROTEIN"/>
    <property type="match status" value="1"/>
</dbReference>
<dbReference type="Pfam" id="PF25601">
    <property type="entry name" value="AAA_lid_14"/>
    <property type="match status" value="1"/>
</dbReference>
<organism evidence="7 8">
    <name type="scientific">Roseiconus lacunae</name>
    <dbReference type="NCBI Taxonomy" id="2605694"/>
    <lineage>
        <taxon>Bacteria</taxon>
        <taxon>Pseudomonadati</taxon>
        <taxon>Planctomycetota</taxon>
        <taxon>Planctomycetia</taxon>
        <taxon>Pirellulales</taxon>
        <taxon>Pirellulaceae</taxon>
        <taxon>Roseiconus</taxon>
    </lineage>
</organism>
<dbReference type="Gene3D" id="3.40.50.300">
    <property type="entry name" value="P-loop containing nucleotide triphosphate hydrolases"/>
    <property type="match status" value="1"/>
</dbReference>
<evidence type="ECO:0000313" key="7">
    <source>
        <dbReference type="EMBL" id="MDM4015582.1"/>
    </source>
</evidence>
<dbReference type="PROSITE" id="PS50045">
    <property type="entry name" value="SIGMA54_INTERACT_4"/>
    <property type="match status" value="1"/>
</dbReference>
<keyword evidence="4" id="KW-0804">Transcription</keyword>
<dbReference type="RefSeq" id="WP_289163088.1">
    <property type="nucleotide sequence ID" value="NZ_JASZZN010000005.1"/>
</dbReference>
<dbReference type="InterPro" id="IPR058031">
    <property type="entry name" value="AAA_lid_NorR"/>
</dbReference>
<dbReference type="InterPro" id="IPR000014">
    <property type="entry name" value="PAS"/>
</dbReference>
<gene>
    <name evidence="7" type="ORF">QTN89_09095</name>
</gene>
<dbReference type="Gene3D" id="1.10.10.60">
    <property type="entry name" value="Homeodomain-like"/>
    <property type="match status" value="1"/>
</dbReference>
<evidence type="ECO:0000256" key="2">
    <source>
        <dbReference type="ARBA" id="ARBA00022840"/>
    </source>
</evidence>
<proteinExistence type="predicted"/>
<keyword evidence="3" id="KW-0805">Transcription regulation</keyword>
<evidence type="ECO:0000259" key="6">
    <source>
        <dbReference type="PROSITE" id="PS50112"/>
    </source>
</evidence>
<dbReference type="SUPFAM" id="SSF46689">
    <property type="entry name" value="Homeodomain-like"/>
    <property type="match status" value="1"/>
</dbReference>
<protein>
    <submittedName>
        <fullName evidence="7">Helix-turn-helix domain-containing protein</fullName>
    </submittedName>
</protein>
<sequence length="453" mass="49586">MATSTSIRPLSRLIDKAADPFWVIGPDGKLAYLSGSVGDWLSIEPEMLVGRSCVAGASISDDPLDFLAASLAPPPGISNRGSASLLVQPSMTGKRARQFTAMETRFVKLGHREDAIVLAVAGQFNDAGYDGDVELARLLRQRVDTWRRHHSDVASLVTLGDSKVAIRLRRQLKLAGELRSDVLIESPPGCLEEAIARTIHDRSAPSEPVVVVEGSLMDAELLDASLGPILHHLADGKNASVILRDMDATVVEAQQRLIDHLETHGDRLRLIGLTSITHLTTDDDTDPDSQDETIANQVVNRLQDRFCGLRLRLNSLAARIKDVPLIATSLLDRRRATGEGNADRFSSAALDALVLYPWPDNFRELDQAIRHAIRAARHSAIAPEDLPLAIRSYQPTVVSTESEPIDLDQVVADFERQLILSTVESADGNRAEAARRLNISRARLLRKLESYSL</sequence>
<dbReference type="SUPFAM" id="SSF52540">
    <property type="entry name" value="P-loop containing nucleoside triphosphate hydrolases"/>
    <property type="match status" value="1"/>
</dbReference>
<evidence type="ECO:0000256" key="3">
    <source>
        <dbReference type="ARBA" id="ARBA00023015"/>
    </source>
</evidence>
<dbReference type="Proteomes" id="UP001239462">
    <property type="component" value="Unassembled WGS sequence"/>
</dbReference>